<evidence type="ECO:0000313" key="2">
    <source>
        <dbReference type="EMBL" id="RIJ21286.1"/>
    </source>
</evidence>
<feature type="domain" description="SET" evidence="1">
    <location>
        <begin position="4"/>
        <end position="114"/>
    </location>
</feature>
<organism evidence="2 3">
    <name type="scientific">Henriciella barbarensis</name>
    <dbReference type="NCBI Taxonomy" id="86342"/>
    <lineage>
        <taxon>Bacteria</taxon>
        <taxon>Pseudomonadati</taxon>
        <taxon>Pseudomonadota</taxon>
        <taxon>Alphaproteobacteria</taxon>
        <taxon>Hyphomonadales</taxon>
        <taxon>Hyphomonadaceae</taxon>
        <taxon>Henriciella</taxon>
    </lineage>
</organism>
<accession>A0A399QQU1</accession>
<gene>
    <name evidence="2" type="ORF">D1224_13270</name>
</gene>
<sequence length="149" mass="16770">MMLVPCYLAASDIEGLGVFSREPISRGQLIWRFDPRVDRMISLDSFTDADERLSDFLKRYTYIPPYDRQVCILDGDEGRYMNHSEQPNTDFSSIDAGYALFDIPAGVELTCDYREFDTTAANMMASISPLGRQLPSDFLMAVDTANAAN</sequence>
<dbReference type="Proteomes" id="UP000265431">
    <property type="component" value="Unassembled WGS sequence"/>
</dbReference>
<comment type="caution">
    <text evidence="2">The sequence shown here is derived from an EMBL/GenBank/DDBJ whole genome shotgun (WGS) entry which is preliminary data.</text>
</comment>
<dbReference type="InterPro" id="IPR046341">
    <property type="entry name" value="SET_dom_sf"/>
</dbReference>
<keyword evidence="3" id="KW-1185">Reference proteome</keyword>
<keyword evidence="2" id="KW-0808">Transferase</keyword>
<dbReference type="GO" id="GO:0008168">
    <property type="term" value="F:methyltransferase activity"/>
    <property type="evidence" value="ECO:0007669"/>
    <property type="project" value="UniProtKB-KW"/>
</dbReference>
<dbReference type="Gene3D" id="2.170.270.10">
    <property type="entry name" value="SET domain"/>
    <property type="match status" value="1"/>
</dbReference>
<reference evidence="2 3" key="1">
    <citation type="submission" date="2018-08" db="EMBL/GenBank/DDBJ databases">
        <title>Henriciella mobilis sp. nov., isolated from seawater.</title>
        <authorList>
            <person name="Cheng H."/>
            <person name="Wu Y.-H."/>
            <person name="Xu X.-W."/>
            <person name="Guo L.-L."/>
        </authorList>
    </citation>
    <scope>NUCLEOTIDE SEQUENCE [LARGE SCALE GENOMIC DNA]</scope>
    <source>
        <strain evidence="2 3">CCUG66934</strain>
    </source>
</reference>
<dbReference type="SUPFAM" id="SSF82199">
    <property type="entry name" value="SET domain"/>
    <property type="match status" value="1"/>
</dbReference>
<dbReference type="SMART" id="SM00317">
    <property type="entry name" value="SET"/>
    <property type="match status" value="1"/>
</dbReference>
<dbReference type="OrthoDB" id="9804945at2"/>
<proteinExistence type="predicted"/>
<dbReference type="PROSITE" id="PS50280">
    <property type="entry name" value="SET"/>
    <property type="match status" value="1"/>
</dbReference>
<dbReference type="AlphaFoldDB" id="A0A399QQU1"/>
<protein>
    <submittedName>
        <fullName evidence="2">SET domain-containing protein-lysine N-methyltransferase</fullName>
    </submittedName>
</protein>
<keyword evidence="2" id="KW-0489">Methyltransferase</keyword>
<dbReference type="GO" id="GO:0032259">
    <property type="term" value="P:methylation"/>
    <property type="evidence" value="ECO:0007669"/>
    <property type="project" value="UniProtKB-KW"/>
</dbReference>
<name>A0A399QQU1_9PROT</name>
<evidence type="ECO:0000313" key="3">
    <source>
        <dbReference type="Proteomes" id="UP000265431"/>
    </source>
</evidence>
<dbReference type="EMBL" id="QWGB01000009">
    <property type="protein sequence ID" value="RIJ21286.1"/>
    <property type="molecule type" value="Genomic_DNA"/>
</dbReference>
<dbReference type="InterPro" id="IPR001214">
    <property type="entry name" value="SET_dom"/>
</dbReference>
<dbReference type="CDD" id="cd08161">
    <property type="entry name" value="SET"/>
    <property type="match status" value="1"/>
</dbReference>
<evidence type="ECO:0000259" key="1">
    <source>
        <dbReference type="PROSITE" id="PS50280"/>
    </source>
</evidence>
<dbReference type="RefSeq" id="WP_119380438.1">
    <property type="nucleotide sequence ID" value="NZ_QWGB01000009.1"/>
</dbReference>
<dbReference type="Pfam" id="PF00856">
    <property type="entry name" value="SET"/>
    <property type="match status" value="1"/>
</dbReference>